<organism evidence="2 3">
    <name type="scientific">Micromonospora rhizosphaerae</name>
    <dbReference type="NCBI Taxonomy" id="568872"/>
    <lineage>
        <taxon>Bacteria</taxon>
        <taxon>Bacillati</taxon>
        <taxon>Actinomycetota</taxon>
        <taxon>Actinomycetes</taxon>
        <taxon>Micromonosporales</taxon>
        <taxon>Micromonosporaceae</taxon>
        <taxon>Micromonospora</taxon>
    </lineage>
</organism>
<dbReference type="AlphaFoldDB" id="A0A1C6S315"/>
<feature type="region of interest" description="Disordered" evidence="1">
    <location>
        <begin position="117"/>
        <end position="136"/>
    </location>
</feature>
<sequence length="241" mass="24543">MSERHTALRSMHDLGLAAWFGGSLMGALGVNGAAARVDDSTQRLPVASAGWARWTPVNAAAIGAHLAGSVGELVTESPRVAAQSGVAKMSAMKTGLTLGALAVTGYSRLLGKRLEKAGGTPVDGTTEPNHQTPSNVASCQRQLKLLQWAVPALTGALVVVTAYMSEQQKPGQVFRGILGRAGGMMAAPMAIGKMAAMGAPKVGKMGAKGAPMLGKMTVKGAPKLGKMGAKGANKRRMAMAG</sequence>
<feature type="compositionally biased region" description="Polar residues" evidence="1">
    <location>
        <begin position="126"/>
        <end position="136"/>
    </location>
</feature>
<dbReference type="EMBL" id="FMHV01000002">
    <property type="protein sequence ID" value="SCL23643.1"/>
    <property type="molecule type" value="Genomic_DNA"/>
</dbReference>
<dbReference type="RefSeq" id="WP_245718777.1">
    <property type="nucleotide sequence ID" value="NZ_FMHV01000002.1"/>
</dbReference>
<keyword evidence="3" id="KW-1185">Reference proteome</keyword>
<accession>A0A1C6S315</accession>
<dbReference type="Proteomes" id="UP000199413">
    <property type="component" value="Unassembled WGS sequence"/>
</dbReference>
<evidence type="ECO:0000256" key="1">
    <source>
        <dbReference type="SAM" id="MobiDB-lite"/>
    </source>
</evidence>
<name>A0A1C6S315_9ACTN</name>
<evidence type="ECO:0000313" key="2">
    <source>
        <dbReference type="EMBL" id="SCL23643.1"/>
    </source>
</evidence>
<dbReference type="STRING" id="568872.GA0070624_2774"/>
<proteinExistence type="predicted"/>
<reference evidence="3" key="1">
    <citation type="submission" date="2016-06" db="EMBL/GenBank/DDBJ databases">
        <authorList>
            <person name="Varghese N."/>
            <person name="Submissions Spin"/>
        </authorList>
    </citation>
    <scope>NUCLEOTIDE SEQUENCE [LARGE SCALE GENOMIC DNA]</scope>
    <source>
        <strain evidence="3">DSM 45431</strain>
    </source>
</reference>
<gene>
    <name evidence="2" type="ORF">GA0070624_2774</name>
</gene>
<protein>
    <submittedName>
        <fullName evidence="2">Uncharacterized protein</fullName>
    </submittedName>
</protein>
<evidence type="ECO:0000313" key="3">
    <source>
        <dbReference type="Proteomes" id="UP000199413"/>
    </source>
</evidence>